<dbReference type="PaxDb" id="523849-OCC_12406"/>
<proteinExistence type="predicted"/>
<dbReference type="KEGG" id="tlt:OCC_12406"/>
<dbReference type="InterPro" id="IPR012347">
    <property type="entry name" value="Ferritin-like"/>
</dbReference>
<accession>H3ZNR9</accession>
<evidence type="ECO:0008006" key="3">
    <source>
        <dbReference type="Google" id="ProtNLM"/>
    </source>
</evidence>
<dbReference type="STRING" id="523849.OCC_12406"/>
<organism evidence="1 2">
    <name type="scientific">Thermococcus litoralis (strain ATCC 51850 / DSM 5473 / JCM 8560 / NS-C)</name>
    <dbReference type="NCBI Taxonomy" id="523849"/>
    <lineage>
        <taxon>Archaea</taxon>
        <taxon>Methanobacteriati</taxon>
        <taxon>Methanobacteriota</taxon>
        <taxon>Thermococci</taxon>
        <taxon>Thermococcales</taxon>
        <taxon>Thermococcaceae</taxon>
        <taxon>Thermococcus</taxon>
    </lineage>
</organism>
<dbReference type="AlphaFoldDB" id="H3ZNR9"/>
<dbReference type="Gene3D" id="1.20.1260.10">
    <property type="match status" value="1"/>
</dbReference>
<dbReference type="Proteomes" id="UP000015502">
    <property type="component" value="Chromosome"/>
</dbReference>
<dbReference type="InterPro" id="IPR009078">
    <property type="entry name" value="Ferritin-like_SF"/>
</dbReference>
<name>H3ZNR9_THELN</name>
<gene>
    <name evidence="1" type="ORF">OCC_12406</name>
</gene>
<keyword evidence="2" id="KW-1185">Reference proteome</keyword>
<evidence type="ECO:0000313" key="1">
    <source>
        <dbReference type="EMBL" id="EHR78378.1"/>
    </source>
</evidence>
<protein>
    <recommendedName>
        <fullName evidence="3">Rubrerythrin diiron-binding domain-containing protein</fullName>
    </recommendedName>
</protein>
<reference evidence="1 2" key="1">
    <citation type="journal article" date="2012" name="J. Bacteriol.">
        <title>Genome sequence of the model hyperthermophilic archaeon Thermococcus litoralis NS-C.</title>
        <authorList>
            <person name="Gardner A.F."/>
            <person name="Kumar S."/>
            <person name="Perler F.B."/>
        </authorList>
    </citation>
    <scope>NUCLEOTIDE SEQUENCE [LARGE SCALE GENOMIC DNA]</scope>
    <source>
        <strain evidence="2">ATCC 51850 / DSM 5473 / JCM 8560 / NS-C</strain>
    </source>
</reference>
<dbReference type="SUPFAM" id="SSF47240">
    <property type="entry name" value="Ferritin-like"/>
    <property type="match status" value="1"/>
</dbReference>
<evidence type="ECO:0000313" key="2">
    <source>
        <dbReference type="Proteomes" id="UP000015502"/>
    </source>
</evidence>
<dbReference type="EMBL" id="CP006670">
    <property type="protein sequence ID" value="EHR78378.1"/>
    <property type="molecule type" value="Genomic_DNA"/>
</dbReference>
<dbReference type="HOGENOM" id="CLU_2821113_0_0_2"/>
<sequence length="66" mass="7822">MQLVEGVSWVHSFLYTETCENLVDALRIVLENEENTYRIYNYLSKKAPEHRDVFEYLATQEAVSKH</sequence>